<comment type="caution">
    <text evidence="1">The sequence shown here is derived from an EMBL/GenBank/DDBJ whole genome shotgun (WGS) entry which is preliminary data.</text>
</comment>
<dbReference type="SUPFAM" id="SSF53649">
    <property type="entry name" value="Alkaline phosphatase-like"/>
    <property type="match status" value="1"/>
</dbReference>
<organism evidence="1 2">
    <name type="scientific">Prosthecobacter vanneervenii</name>
    <dbReference type="NCBI Taxonomy" id="48466"/>
    <lineage>
        <taxon>Bacteria</taxon>
        <taxon>Pseudomonadati</taxon>
        <taxon>Verrucomicrobiota</taxon>
        <taxon>Verrucomicrobiia</taxon>
        <taxon>Verrucomicrobiales</taxon>
        <taxon>Verrucomicrobiaceae</taxon>
        <taxon>Prosthecobacter</taxon>
    </lineage>
</organism>
<dbReference type="InterPro" id="IPR006311">
    <property type="entry name" value="TAT_signal"/>
</dbReference>
<evidence type="ECO:0000313" key="1">
    <source>
        <dbReference type="EMBL" id="MBB5035243.1"/>
    </source>
</evidence>
<gene>
    <name evidence="1" type="ORF">HNQ65_004852</name>
</gene>
<evidence type="ECO:0000313" key="2">
    <source>
        <dbReference type="Proteomes" id="UP000590740"/>
    </source>
</evidence>
<name>A0A7W7YFI7_9BACT</name>
<evidence type="ECO:0008006" key="3">
    <source>
        <dbReference type="Google" id="ProtNLM"/>
    </source>
</evidence>
<sequence length="454" mass="49446">MSSHVPEIRLSRRSLLHAGGVGMLGFGINQLAALGAPAPRPSIGIGKAKSVIMIFNGGAPSHIDLWDPKPDGPSEIRGEFKTIRTNVPGIHVTELLPQMAKRMDKLALIRSVHHGHSSHNGGMHWATTGRPYRVDSTLITPSPTDLPGVGTLVGWLAQRDGFSKGVPPYVITPFPHCDSKVYLTPGQFGGCLGTRYDPYVLDDDPNAATFRVRNMGLDSSLTPARFQERLSLLNQMSAAARPIASPQVAQMDIFNEQATTMLQSGKAADAFDLSKEPEKVRERYGRHSWGQSHLLARRLVESGTRFVTTVNGPSITWDTHKDNFNGLKNRLVPPMEQAYAALLDDLEERGLLETTLVVWMGEFGRTPKINNDAGRDHWPGCYTVVLAGGGVRGGQVIGSSDASGAYPKDRPITPADIHASIYSALGYDYREISYRSSDNRPVALTEGSMISELF</sequence>
<dbReference type="RefSeq" id="WP_184343828.1">
    <property type="nucleotide sequence ID" value="NZ_JACHIG010000014.1"/>
</dbReference>
<accession>A0A7W7YFI7</accession>
<dbReference type="PANTHER" id="PTHR43737">
    <property type="entry name" value="BLL7424 PROTEIN"/>
    <property type="match status" value="1"/>
</dbReference>
<dbReference type="PANTHER" id="PTHR43737:SF1">
    <property type="entry name" value="DUF1501 DOMAIN-CONTAINING PROTEIN"/>
    <property type="match status" value="1"/>
</dbReference>
<dbReference type="EMBL" id="JACHIG010000014">
    <property type="protein sequence ID" value="MBB5035243.1"/>
    <property type="molecule type" value="Genomic_DNA"/>
</dbReference>
<protein>
    <recommendedName>
        <fullName evidence="3">DUF1501 domain-containing protein</fullName>
    </recommendedName>
</protein>
<dbReference type="Pfam" id="PF07394">
    <property type="entry name" value="DUF1501"/>
    <property type="match status" value="1"/>
</dbReference>
<dbReference type="PROSITE" id="PS51318">
    <property type="entry name" value="TAT"/>
    <property type="match status" value="1"/>
</dbReference>
<dbReference type="Proteomes" id="UP000590740">
    <property type="component" value="Unassembled WGS sequence"/>
</dbReference>
<proteinExistence type="predicted"/>
<dbReference type="InterPro" id="IPR010869">
    <property type="entry name" value="DUF1501"/>
</dbReference>
<reference evidence="1 2" key="1">
    <citation type="submission" date="2020-08" db="EMBL/GenBank/DDBJ databases">
        <title>Genomic Encyclopedia of Type Strains, Phase IV (KMG-IV): sequencing the most valuable type-strain genomes for metagenomic binning, comparative biology and taxonomic classification.</title>
        <authorList>
            <person name="Goeker M."/>
        </authorList>
    </citation>
    <scope>NUCLEOTIDE SEQUENCE [LARGE SCALE GENOMIC DNA]</scope>
    <source>
        <strain evidence="1 2">DSM 12252</strain>
    </source>
</reference>
<dbReference type="InterPro" id="IPR017850">
    <property type="entry name" value="Alkaline_phosphatase_core_sf"/>
</dbReference>
<dbReference type="AlphaFoldDB" id="A0A7W7YFI7"/>
<keyword evidence="2" id="KW-1185">Reference proteome</keyword>